<dbReference type="SUPFAM" id="SSF54928">
    <property type="entry name" value="RNA-binding domain, RBD"/>
    <property type="match status" value="2"/>
</dbReference>
<evidence type="ECO:0000313" key="7">
    <source>
        <dbReference type="Proteomes" id="UP000292447"/>
    </source>
</evidence>
<sequence length="557" mass="61260">MSHYQGSSYKSGSDLYRPNSREMHDGSGTGYGQGRSGDRGSGMRPHSGGRPPHQGPGNRGSGPNDRRFQQSQSNYTPPVGNTYNSGYQKQRLPHRDLGPHNNMGGAAFGNLNMQGYGSHNSQRHAPNAGFNNTNYGRQSYGANANHQNGNGSSFQNAPSRFPQKRSTDGYHQAYLQTQAVNQLWMGDLDPMWTETDIMGIWREVGEAPVNVKIMRDKQGKPQYSFVTFASPEAVAASLEKNRSQIPGSSRHFKLNWASGGSQADTRPPVNRMRNSPDIGRGHSDYSLFVGDLGMEVTEPELFAKFNQSFPGEVKQAKIMIDPSSGASKGFGFIRFLSVEAQQRALQSMNGIIIGQRPIRLGLANGGSSEAASSVSRKADDLLAAVHISQAQPALTPFTDPNNTTIAVKGIISSITRDELIAHFLPFGHLIYCKVDYTCQIAHVKYLLRASAEKALLFLHGFVVNGARLILRWGREKASIEGITKFSPTSKGGPYTPADRPPKIYRTLPSNIVFENLDWEEVKALHFSADPSYKTVNDLNEADMRQTQLRSDYLNNAF</sequence>
<protein>
    <submittedName>
        <fullName evidence="6">RNA recognition motif-containing protein</fullName>
    </submittedName>
</protein>
<gene>
    <name evidence="6" type="primary">MPUL0D00890</name>
    <name evidence="6" type="ORF">METSCH_D00890</name>
</gene>
<dbReference type="PANTHER" id="PTHR47640:SF10">
    <property type="entry name" value="TRNA SELENOCYSTEINE 1-ASSOCIATED PROTEIN 1-RELATED"/>
    <property type="match status" value="1"/>
</dbReference>
<evidence type="ECO:0000259" key="5">
    <source>
        <dbReference type="PROSITE" id="PS50102"/>
    </source>
</evidence>
<feature type="compositionally biased region" description="Polar residues" evidence="4">
    <location>
        <begin position="1"/>
        <end position="11"/>
    </location>
</feature>
<dbReference type="CDD" id="cd12611">
    <property type="entry name" value="RRM1_NGR1_NAM8_like"/>
    <property type="match status" value="1"/>
</dbReference>
<feature type="region of interest" description="Disordered" evidence="4">
    <location>
        <begin position="255"/>
        <end position="277"/>
    </location>
</feature>
<dbReference type="EMBL" id="CP034459">
    <property type="protein sequence ID" value="QBM89029.1"/>
    <property type="molecule type" value="Genomic_DNA"/>
</dbReference>
<keyword evidence="7" id="KW-1185">Reference proteome</keyword>
<dbReference type="Gene3D" id="3.30.70.330">
    <property type="match status" value="3"/>
</dbReference>
<dbReference type="InterPro" id="IPR035979">
    <property type="entry name" value="RBD_domain_sf"/>
</dbReference>
<dbReference type="PROSITE" id="PS50102">
    <property type="entry name" value="RRM"/>
    <property type="match status" value="2"/>
</dbReference>
<name>A0A4P6XPU7_9ASCO</name>
<evidence type="ECO:0000256" key="4">
    <source>
        <dbReference type="SAM" id="MobiDB-lite"/>
    </source>
</evidence>
<evidence type="ECO:0000256" key="2">
    <source>
        <dbReference type="ARBA" id="ARBA00022884"/>
    </source>
</evidence>
<keyword evidence="2 3" id="KW-0694">RNA-binding</keyword>
<dbReference type="Pfam" id="PF00076">
    <property type="entry name" value="RRM_1"/>
    <property type="match status" value="1"/>
</dbReference>
<feature type="domain" description="RRM" evidence="5">
    <location>
        <begin position="403"/>
        <end position="475"/>
    </location>
</feature>
<dbReference type="SMART" id="SM00360">
    <property type="entry name" value="RRM"/>
    <property type="match status" value="3"/>
</dbReference>
<feature type="domain" description="RRM" evidence="5">
    <location>
        <begin position="285"/>
        <end position="365"/>
    </location>
</feature>
<dbReference type="InterPro" id="IPR000504">
    <property type="entry name" value="RRM_dom"/>
</dbReference>
<evidence type="ECO:0000256" key="3">
    <source>
        <dbReference type="PROSITE-ProRule" id="PRU00176"/>
    </source>
</evidence>
<evidence type="ECO:0000256" key="1">
    <source>
        <dbReference type="ARBA" id="ARBA00022737"/>
    </source>
</evidence>
<dbReference type="GO" id="GO:0006376">
    <property type="term" value="P:mRNA splice site recognition"/>
    <property type="evidence" value="ECO:0007669"/>
    <property type="project" value="TreeGrafter"/>
</dbReference>
<dbReference type="InterPro" id="IPR050825">
    <property type="entry name" value="RBM42_RBP45_47-like"/>
</dbReference>
<dbReference type="STRING" id="2163413.A0A4P6XPU7"/>
<dbReference type="Proteomes" id="UP000292447">
    <property type="component" value="Chromosome IV"/>
</dbReference>
<evidence type="ECO:0000313" key="6">
    <source>
        <dbReference type="EMBL" id="QBM89029.1"/>
    </source>
</evidence>
<feature type="region of interest" description="Disordered" evidence="4">
    <location>
        <begin position="1"/>
        <end position="166"/>
    </location>
</feature>
<dbReference type="GO" id="GO:0005829">
    <property type="term" value="C:cytosol"/>
    <property type="evidence" value="ECO:0007669"/>
    <property type="project" value="TreeGrafter"/>
</dbReference>
<keyword evidence="1" id="KW-0677">Repeat</keyword>
<accession>A0A4P6XPU7</accession>
<organism evidence="6 7">
    <name type="scientific">Metschnikowia aff. pulcherrima</name>
    <dbReference type="NCBI Taxonomy" id="2163413"/>
    <lineage>
        <taxon>Eukaryota</taxon>
        <taxon>Fungi</taxon>
        <taxon>Dikarya</taxon>
        <taxon>Ascomycota</taxon>
        <taxon>Saccharomycotina</taxon>
        <taxon>Pichiomycetes</taxon>
        <taxon>Metschnikowiaceae</taxon>
        <taxon>Metschnikowia</taxon>
    </lineage>
</organism>
<dbReference type="AlphaFoldDB" id="A0A4P6XPU7"/>
<feature type="compositionally biased region" description="Polar residues" evidence="4">
    <location>
        <begin position="111"/>
        <end position="158"/>
    </location>
</feature>
<dbReference type="GO" id="GO:0003729">
    <property type="term" value="F:mRNA binding"/>
    <property type="evidence" value="ECO:0007669"/>
    <property type="project" value="InterPro"/>
</dbReference>
<reference evidence="7" key="1">
    <citation type="submission" date="2019-03" db="EMBL/GenBank/DDBJ databases">
        <title>Snf2 controls pulcherriminic acid biosynthesis and connects pigmentation and antifungal activity of the yeast Metschnikowia pulcherrima.</title>
        <authorList>
            <person name="Gore-Lloyd D."/>
            <person name="Sumann I."/>
            <person name="Brachmann A.O."/>
            <person name="Schneeberger K."/>
            <person name="Ortiz-Merino R.A."/>
            <person name="Moreno-Beltran M."/>
            <person name="Schlaefli M."/>
            <person name="Kirner P."/>
            <person name="Santos Kron A."/>
            <person name="Wolfe K.H."/>
            <person name="Piel J."/>
            <person name="Ahrens C.H."/>
            <person name="Henk D."/>
            <person name="Freimoser F.M."/>
        </authorList>
    </citation>
    <scope>NUCLEOTIDE SEQUENCE [LARGE SCALE GENOMIC DNA]</scope>
    <source>
        <strain evidence="7">APC 1.2</strain>
    </source>
</reference>
<proteinExistence type="predicted"/>
<feature type="compositionally biased region" description="Polar residues" evidence="4">
    <location>
        <begin position="69"/>
        <end position="88"/>
    </location>
</feature>
<dbReference type="PANTHER" id="PTHR47640">
    <property type="entry name" value="TRNA SELENOCYSTEINE 1-ASSOCIATED PROTEIN 1-RELATED-RELATED"/>
    <property type="match status" value="1"/>
</dbReference>
<dbReference type="InterPro" id="IPR012677">
    <property type="entry name" value="Nucleotide-bd_a/b_plait_sf"/>
</dbReference>